<dbReference type="InterPro" id="IPR002016">
    <property type="entry name" value="Haem_peroxidase"/>
</dbReference>
<gene>
    <name evidence="18" type="ORF">ACJRO7_000814</name>
</gene>
<evidence type="ECO:0000256" key="13">
    <source>
        <dbReference type="PIRSR" id="PIRSR600823-3"/>
    </source>
</evidence>
<evidence type="ECO:0000256" key="10">
    <source>
        <dbReference type="ARBA" id="ARBA00023157"/>
    </source>
</evidence>
<dbReference type="FunFam" id="1.10.420.10:FF:000001">
    <property type="entry name" value="Peroxidase"/>
    <property type="match status" value="1"/>
</dbReference>
<reference evidence="18 19" key="1">
    <citation type="submission" date="2024-11" db="EMBL/GenBank/DDBJ databases">
        <title>Chromosome-level genome assembly of Eucalyptus globulus Labill. provides insights into its genome evolution.</title>
        <authorList>
            <person name="Li X."/>
        </authorList>
    </citation>
    <scope>NUCLEOTIDE SEQUENCE [LARGE SCALE GENOMIC DNA]</scope>
    <source>
        <strain evidence="18">CL2024</strain>
        <tissue evidence="18">Fresh tender leaves</tissue>
    </source>
</reference>
<evidence type="ECO:0000256" key="2">
    <source>
        <dbReference type="ARBA" id="ARBA00002322"/>
    </source>
</evidence>
<dbReference type="GO" id="GO:0140825">
    <property type="term" value="F:lactoperoxidase activity"/>
    <property type="evidence" value="ECO:0007669"/>
    <property type="project" value="UniProtKB-EC"/>
</dbReference>
<feature type="binding site" evidence="13">
    <location>
        <position position="79"/>
    </location>
    <ligand>
        <name>Ca(2+)</name>
        <dbReference type="ChEBI" id="CHEBI:29108"/>
        <label>1</label>
    </ligand>
</feature>
<evidence type="ECO:0000256" key="15">
    <source>
        <dbReference type="PIRSR" id="PIRSR600823-5"/>
    </source>
</evidence>
<dbReference type="Pfam" id="PF00141">
    <property type="entry name" value="peroxidase"/>
    <property type="match status" value="1"/>
</dbReference>
<protein>
    <recommendedName>
        <fullName evidence="4 16">Peroxidase</fullName>
        <ecNumber evidence="4 16">1.11.1.7</ecNumber>
    </recommendedName>
</protein>
<dbReference type="EC" id="1.11.1.7" evidence="4 16"/>
<evidence type="ECO:0000256" key="4">
    <source>
        <dbReference type="ARBA" id="ARBA00012313"/>
    </source>
</evidence>
<dbReference type="PROSITE" id="PS00436">
    <property type="entry name" value="PEROXIDASE_2"/>
    <property type="match status" value="1"/>
</dbReference>
<dbReference type="InterPro" id="IPR019794">
    <property type="entry name" value="Peroxidases_AS"/>
</dbReference>
<name>A0ABD3LNW4_EUCGL</name>
<dbReference type="PROSITE" id="PS50873">
    <property type="entry name" value="PEROXIDASE_4"/>
    <property type="match status" value="1"/>
</dbReference>
<feature type="binding site" evidence="13">
    <location>
        <position position="238"/>
    </location>
    <ligand>
        <name>Ca(2+)</name>
        <dbReference type="ChEBI" id="CHEBI:29108"/>
        <label>2</label>
    </ligand>
</feature>
<dbReference type="PANTHER" id="PTHR31388">
    <property type="entry name" value="PEROXIDASE 72-RELATED"/>
    <property type="match status" value="1"/>
</dbReference>
<comment type="similarity">
    <text evidence="3">Belongs to the peroxidase family. Ascorbate peroxidase subfamily.</text>
</comment>
<keyword evidence="16" id="KW-0732">Signal</keyword>
<evidence type="ECO:0000259" key="17">
    <source>
        <dbReference type="PROSITE" id="PS50873"/>
    </source>
</evidence>
<dbReference type="InterPro" id="IPR019793">
    <property type="entry name" value="Peroxidases_heam-ligand_BS"/>
</dbReference>
<dbReference type="Gene3D" id="1.10.420.10">
    <property type="entry name" value="Peroxidase, domain 2"/>
    <property type="match status" value="1"/>
</dbReference>
<dbReference type="GO" id="GO:0005576">
    <property type="term" value="C:extracellular region"/>
    <property type="evidence" value="ECO:0007669"/>
    <property type="project" value="UniProtKB-SubCell"/>
</dbReference>
<feature type="binding site" evidence="13">
    <location>
        <position position="75"/>
    </location>
    <ligand>
        <name>Ca(2+)</name>
        <dbReference type="ChEBI" id="CHEBI:29108"/>
        <label>1</label>
    </ligand>
</feature>
<dbReference type="PROSITE" id="PS00435">
    <property type="entry name" value="PEROXIDASE_1"/>
    <property type="match status" value="1"/>
</dbReference>
<dbReference type="EMBL" id="JBJKBG010000001">
    <property type="protein sequence ID" value="KAL3753469.1"/>
    <property type="molecule type" value="Genomic_DNA"/>
</dbReference>
<dbReference type="SUPFAM" id="SSF48113">
    <property type="entry name" value="Heme-dependent peroxidases"/>
    <property type="match status" value="1"/>
</dbReference>
<feature type="disulfide bond" evidence="15">
    <location>
        <begin position="193"/>
        <end position="218"/>
    </location>
</feature>
<feature type="domain" description="Plant heme peroxidase family profile" evidence="17">
    <location>
        <begin position="30"/>
        <end position="310"/>
    </location>
</feature>
<feature type="active site" description="Proton acceptor" evidence="11">
    <location>
        <position position="71"/>
    </location>
</feature>
<keyword evidence="6 16" id="KW-0349">Heme</keyword>
<keyword evidence="16" id="KW-0376">Hydrogen peroxide</keyword>
<feature type="binding site" evidence="13">
    <location>
        <position position="81"/>
    </location>
    <ligand>
        <name>Ca(2+)</name>
        <dbReference type="ChEBI" id="CHEBI:29108"/>
        <label>1</label>
    </ligand>
</feature>
<sequence>MAFSSLNFFRALLLLFLATSAFSTRPYKEGLTPHFYDYACPQALPAIKHVVEAAVQQERRMGASLLRLHFHDCFVNGCDASILLDPSPTIDSEKLAFPNNNSVDKACGYSLVSCADILAIAARDSVVALGGPSWEVQLGRRDSTRASRTTANTDIPAPNMDLPSLISTFQKQGLNTRDLVALSGAHTIGFAQCRVFRNRTYNDANMAADFAGSLQSLCLRTGEDSNLAGLDPSPAQFDALYFHNLLAQKGLLHSDQALYSGGSTDELVKTYSDDAEAFWDDFAKSMIKMGNIKPLIGNQGQIRLNCRTVN</sequence>
<keyword evidence="9 13" id="KW-0408">Iron</keyword>
<keyword evidence="7 13" id="KW-0479">Metal-binding</keyword>
<keyword evidence="8 16" id="KW-0560">Oxidoreductase</keyword>
<feature type="binding site" evidence="13">
    <location>
        <position position="231"/>
    </location>
    <ligand>
        <name>Ca(2+)</name>
        <dbReference type="ChEBI" id="CHEBI:29108"/>
        <label>2</label>
    </ligand>
</feature>
<feature type="disulfide bond" evidence="15">
    <location>
        <begin position="40"/>
        <end position="107"/>
    </location>
</feature>
<proteinExistence type="inferred from homology"/>
<dbReference type="GO" id="GO:0006979">
    <property type="term" value="P:response to oxidative stress"/>
    <property type="evidence" value="ECO:0007669"/>
    <property type="project" value="UniProtKB-UniRule"/>
</dbReference>
<feature type="binding site" evidence="13">
    <location>
        <position position="77"/>
    </location>
    <ligand>
        <name>Ca(2+)</name>
        <dbReference type="ChEBI" id="CHEBI:29108"/>
        <label>1</label>
    </ligand>
</feature>
<evidence type="ECO:0000313" key="19">
    <source>
        <dbReference type="Proteomes" id="UP001634007"/>
    </source>
</evidence>
<dbReference type="PANTHER" id="PTHR31388:SF126">
    <property type="entry name" value="PEROXIDASE"/>
    <property type="match status" value="1"/>
</dbReference>
<evidence type="ECO:0000256" key="7">
    <source>
        <dbReference type="ARBA" id="ARBA00022723"/>
    </source>
</evidence>
<feature type="site" description="Transition state stabilizer" evidence="14">
    <location>
        <position position="67"/>
    </location>
</feature>
<comment type="function">
    <text evidence="2">Removal of H(2)O(2), oxidation of toxic reductants, biosynthesis and degradation of lignin, suberization, auxin catabolism, response to environmental stresses such as wounding, pathogen attack and oxidative stress. These functions might be dependent on each isozyme/isoform in each plant tissue.</text>
</comment>
<dbReference type="PRINTS" id="PR00461">
    <property type="entry name" value="PLPEROXIDASE"/>
</dbReference>
<evidence type="ECO:0000256" key="5">
    <source>
        <dbReference type="ARBA" id="ARBA00022559"/>
    </source>
</evidence>
<evidence type="ECO:0000256" key="12">
    <source>
        <dbReference type="PIRSR" id="PIRSR600823-2"/>
    </source>
</evidence>
<dbReference type="InterPro" id="IPR010255">
    <property type="entry name" value="Haem_peroxidase_sf"/>
</dbReference>
<dbReference type="InterPro" id="IPR000823">
    <property type="entry name" value="Peroxidase_pln"/>
</dbReference>
<keyword evidence="16" id="KW-0964">Secreted</keyword>
<feature type="binding site" evidence="13">
    <location>
        <position position="72"/>
    </location>
    <ligand>
        <name>Ca(2+)</name>
        <dbReference type="ChEBI" id="CHEBI:29108"/>
        <label>1</label>
    </ligand>
</feature>
<comment type="similarity">
    <text evidence="16">Belongs to the peroxidase family. Classical plant (class III) peroxidase subfamily.</text>
</comment>
<dbReference type="Proteomes" id="UP001634007">
    <property type="component" value="Unassembled WGS sequence"/>
</dbReference>
<dbReference type="AlphaFoldDB" id="A0ABD3LNW4"/>
<comment type="subcellular location">
    <subcellularLocation>
        <location evidence="16">Secreted</location>
    </subcellularLocation>
</comment>
<keyword evidence="19" id="KW-1185">Reference proteome</keyword>
<evidence type="ECO:0000256" key="11">
    <source>
        <dbReference type="PIRSR" id="PIRSR600823-1"/>
    </source>
</evidence>
<organism evidence="18 19">
    <name type="scientific">Eucalyptus globulus</name>
    <name type="common">Tasmanian blue gum</name>
    <dbReference type="NCBI Taxonomy" id="34317"/>
    <lineage>
        <taxon>Eukaryota</taxon>
        <taxon>Viridiplantae</taxon>
        <taxon>Streptophyta</taxon>
        <taxon>Embryophyta</taxon>
        <taxon>Tracheophyta</taxon>
        <taxon>Spermatophyta</taxon>
        <taxon>Magnoliopsida</taxon>
        <taxon>eudicotyledons</taxon>
        <taxon>Gunneridae</taxon>
        <taxon>Pentapetalae</taxon>
        <taxon>rosids</taxon>
        <taxon>malvids</taxon>
        <taxon>Myrtales</taxon>
        <taxon>Myrtaceae</taxon>
        <taxon>Myrtoideae</taxon>
        <taxon>Eucalypteae</taxon>
        <taxon>Eucalyptus</taxon>
    </lineage>
</organism>
<dbReference type="InterPro" id="IPR033905">
    <property type="entry name" value="Secretory_peroxidase"/>
</dbReference>
<comment type="caution">
    <text evidence="18">The sequence shown here is derived from an EMBL/GenBank/DDBJ whole genome shotgun (WGS) entry which is preliminary data.</text>
</comment>
<keyword evidence="13 16" id="KW-0106">Calcium</keyword>
<feature type="chain" id="PRO_5044525725" description="Peroxidase" evidence="16">
    <location>
        <begin position="24"/>
        <end position="310"/>
    </location>
</feature>
<dbReference type="GO" id="GO:0020037">
    <property type="term" value="F:heme binding"/>
    <property type="evidence" value="ECO:0007669"/>
    <property type="project" value="UniProtKB-UniRule"/>
</dbReference>
<keyword evidence="5 16" id="KW-0575">Peroxidase</keyword>
<keyword evidence="10 15" id="KW-1015">Disulfide bond</keyword>
<evidence type="ECO:0000256" key="1">
    <source>
        <dbReference type="ARBA" id="ARBA00000189"/>
    </source>
</evidence>
<feature type="disulfide bond" evidence="15">
    <location>
        <begin position="114"/>
        <end position="306"/>
    </location>
</feature>
<dbReference type="GO" id="GO:0042744">
    <property type="term" value="P:hydrogen peroxide catabolic process"/>
    <property type="evidence" value="ECO:0007669"/>
    <property type="project" value="UniProtKB-KW"/>
</dbReference>
<evidence type="ECO:0000256" key="6">
    <source>
        <dbReference type="ARBA" id="ARBA00022617"/>
    </source>
</evidence>
<feature type="binding site" evidence="12">
    <location>
        <position position="156"/>
    </location>
    <ligand>
        <name>substrate</name>
    </ligand>
</feature>
<feature type="signal peptide" evidence="16">
    <location>
        <begin position="1"/>
        <end position="23"/>
    </location>
</feature>
<accession>A0ABD3LNW4</accession>
<evidence type="ECO:0000256" key="16">
    <source>
        <dbReference type="RuleBase" id="RU362060"/>
    </source>
</evidence>
<feature type="binding site" evidence="13">
    <location>
        <position position="187"/>
    </location>
    <ligand>
        <name>Ca(2+)</name>
        <dbReference type="ChEBI" id="CHEBI:29108"/>
        <label>2</label>
    </ligand>
</feature>
<dbReference type="Gene3D" id="1.10.520.10">
    <property type="match status" value="1"/>
</dbReference>
<evidence type="ECO:0000256" key="9">
    <source>
        <dbReference type="ARBA" id="ARBA00023004"/>
    </source>
</evidence>
<comment type="cofactor">
    <cofactor evidence="13 16">
        <name>Ca(2+)</name>
        <dbReference type="ChEBI" id="CHEBI:29108"/>
    </cofactor>
    <text evidence="13 16">Binds 2 calcium ions per subunit.</text>
</comment>
<feature type="binding site" evidence="13">
    <location>
        <position position="93"/>
    </location>
    <ligand>
        <name>Ca(2+)</name>
        <dbReference type="ChEBI" id="CHEBI:29108"/>
        <label>1</label>
    </ligand>
</feature>
<evidence type="ECO:0000256" key="14">
    <source>
        <dbReference type="PIRSR" id="PIRSR600823-4"/>
    </source>
</evidence>
<dbReference type="PRINTS" id="PR00458">
    <property type="entry name" value="PEROXIDASE"/>
</dbReference>
<evidence type="ECO:0000256" key="8">
    <source>
        <dbReference type="ARBA" id="ARBA00023002"/>
    </source>
</evidence>
<evidence type="ECO:0000313" key="18">
    <source>
        <dbReference type="EMBL" id="KAL3753469.1"/>
    </source>
</evidence>
<dbReference type="CDD" id="cd00693">
    <property type="entry name" value="secretory_peroxidase"/>
    <property type="match status" value="1"/>
</dbReference>
<evidence type="ECO:0000256" key="3">
    <source>
        <dbReference type="ARBA" id="ARBA00006873"/>
    </source>
</evidence>
<feature type="binding site" description="axial binding residue" evidence="13">
    <location>
        <position position="186"/>
    </location>
    <ligand>
        <name>heme b</name>
        <dbReference type="ChEBI" id="CHEBI:60344"/>
    </ligand>
    <ligandPart>
        <name>Fe</name>
        <dbReference type="ChEBI" id="CHEBI:18248"/>
    </ligandPart>
</feature>
<dbReference type="GO" id="GO:0046872">
    <property type="term" value="F:metal ion binding"/>
    <property type="evidence" value="ECO:0007669"/>
    <property type="project" value="UniProtKB-UniRule"/>
</dbReference>
<comment type="cofactor">
    <cofactor evidence="13 16">
        <name>heme b</name>
        <dbReference type="ChEBI" id="CHEBI:60344"/>
    </cofactor>
    <text evidence="13 16">Binds 1 heme b (iron(II)-protoporphyrin IX) group per subunit.</text>
</comment>
<comment type="catalytic activity">
    <reaction evidence="1 16">
        <text>2 a phenolic donor + H2O2 = 2 a phenolic radical donor + 2 H2O</text>
        <dbReference type="Rhea" id="RHEA:56136"/>
        <dbReference type="ChEBI" id="CHEBI:15377"/>
        <dbReference type="ChEBI" id="CHEBI:16240"/>
        <dbReference type="ChEBI" id="CHEBI:139520"/>
        <dbReference type="ChEBI" id="CHEBI:139521"/>
        <dbReference type="EC" id="1.11.1.7"/>
    </reaction>
</comment>
<feature type="disulfide bond" evidence="15">
    <location>
        <begin position="73"/>
        <end position="78"/>
    </location>
</feature>